<evidence type="ECO:0000313" key="9">
    <source>
        <dbReference type="EMBL" id="MFC5744035.1"/>
    </source>
</evidence>
<evidence type="ECO:0000313" key="10">
    <source>
        <dbReference type="Proteomes" id="UP001596074"/>
    </source>
</evidence>
<dbReference type="Gene3D" id="1.25.40.10">
    <property type="entry name" value="Tetratricopeptide repeat domain"/>
    <property type="match status" value="2"/>
</dbReference>
<keyword evidence="3 5" id="KW-0238">DNA-binding</keyword>
<evidence type="ECO:0000256" key="6">
    <source>
        <dbReference type="SAM" id="Coils"/>
    </source>
</evidence>
<sequence length="1000" mass="107935">MEMPSLRFTVLGPPRARRGTAELPLGPPQQRAVLVALLLRDGRPATAQELVDAVWGDQPPRRALGALRTYASGLRRVLEPGRGGGPRGGHRILVSVGDGYALRLPPDALDAALFEREAAAAGLARSQGRAAEARDLLRTALGRWRGEPLSGVPGPYARAQRIRLAERRLAALETRLELDLELGAHAELVPELTALVAEHPLRERLRGLLMLALHRTGRHADALAVYAETRRTLVEDLGIEPGQDLSALHRRLLAETGPAPPETSESEGPPDGPVPPARSPAQLPGDVPDFTGRARLVEELRETLLAEPRRAVAMVTVAGAAGVGKTALALHVAHRVRSGFPGGQLYADLRGAGSDPADPHNVLGAFLQALGVERDAIPAGLSERAALYRTRLAERRVLVLLDDARDARQIRPLLPGSPGCAVLVTSRSKPAGPGAGRQVDLDVMEPGEARALAARIVGEERLDAEPAAVRDLLAACGHLPLAVRIVASRLAARPSWTVASLVERLADRRRRLAELRVADLAVEAVFQLGYNQLDAAQRRAFRLLALAEGPTLSREAAAALLGVPEYDADELCESLVDASLLRSPTAGRYRYHELLKLYARQRAEADEPPAERAAALHRLFHFYLATARAAHLMVSPGDGRAGDALLPAAVRGLPFDGTDAARDWFFAEAPSLFAAIVQAARAPGADGAAPAERLPLAAELLLMTDALVSSGVHARECEQAAYAVLDAAWEHRDQRSEGRAHLHLGWVCYYADRLDDSAAVTRVAVRRGRESGDLWTVADALLLNGRGAIALHRHEEALRHCIEALDAFRRLGDRYGEANTLGALARALLGMDRAEEALTAAEHGLALHRELGGVDRTGDGLYQLGVVLRGVGRPDEAIERQRDAQKIFRSRRNRRWEGLAMFRVAEAQADLGRAREAAAEAREALRILRDTGHDWGQGHALRVLADALGALGRPTEARALRRQALRHFEHIRIPEAGRMRALLDDDASDDALPQMTQCDG</sequence>
<comment type="similarity">
    <text evidence="1">Belongs to the AfsR/DnrI/RedD regulatory family.</text>
</comment>
<protein>
    <submittedName>
        <fullName evidence="9">BTAD domain-containing putative transcriptional regulator</fullName>
    </submittedName>
</protein>
<keyword evidence="10" id="KW-1185">Reference proteome</keyword>
<feature type="DNA-binding region" description="OmpR/PhoB-type" evidence="5">
    <location>
        <begin position="1"/>
        <end position="104"/>
    </location>
</feature>
<dbReference type="SMART" id="SM01043">
    <property type="entry name" value="BTAD"/>
    <property type="match status" value="1"/>
</dbReference>
<evidence type="ECO:0000259" key="8">
    <source>
        <dbReference type="PROSITE" id="PS51755"/>
    </source>
</evidence>
<dbReference type="Pfam" id="PF13424">
    <property type="entry name" value="TPR_12"/>
    <property type="match status" value="1"/>
</dbReference>
<dbReference type="RefSeq" id="WP_378278838.1">
    <property type="nucleotide sequence ID" value="NZ_JBHSON010000001.1"/>
</dbReference>
<dbReference type="InterPro" id="IPR001867">
    <property type="entry name" value="OmpR/PhoB-type_DNA-bd"/>
</dbReference>
<dbReference type="InterPro" id="IPR005158">
    <property type="entry name" value="BTAD"/>
</dbReference>
<dbReference type="EMBL" id="JBHSON010000001">
    <property type="protein sequence ID" value="MFC5744035.1"/>
    <property type="molecule type" value="Genomic_DNA"/>
</dbReference>
<dbReference type="InterPro" id="IPR051677">
    <property type="entry name" value="AfsR-DnrI-RedD_regulator"/>
</dbReference>
<feature type="coiled-coil region" evidence="6">
    <location>
        <begin position="904"/>
        <end position="931"/>
    </location>
</feature>
<dbReference type="CDD" id="cd15831">
    <property type="entry name" value="BTAD"/>
    <property type="match status" value="1"/>
</dbReference>
<dbReference type="SUPFAM" id="SSF52540">
    <property type="entry name" value="P-loop containing nucleoside triphosphate hydrolases"/>
    <property type="match status" value="1"/>
</dbReference>
<evidence type="ECO:0000256" key="3">
    <source>
        <dbReference type="ARBA" id="ARBA00023125"/>
    </source>
</evidence>
<dbReference type="Pfam" id="PF00486">
    <property type="entry name" value="Trans_reg_C"/>
    <property type="match status" value="1"/>
</dbReference>
<dbReference type="InterPro" id="IPR036388">
    <property type="entry name" value="WH-like_DNA-bd_sf"/>
</dbReference>
<dbReference type="InterPro" id="IPR011990">
    <property type="entry name" value="TPR-like_helical_dom_sf"/>
</dbReference>
<dbReference type="PRINTS" id="PR00364">
    <property type="entry name" value="DISEASERSIST"/>
</dbReference>
<organism evidence="9 10">
    <name type="scientific">Actinomadura rugatobispora</name>
    <dbReference type="NCBI Taxonomy" id="1994"/>
    <lineage>
        <taxon>Bacteria</taxon>
        <taxon>Bacillati</taxon>
        <taxon>Actinomycetota</taxon>
        <taxon>Actinomycetes</taxon>
        <taxon>Streptosporangiales</taxon>
        <taxon>Thermomonosporaceae</taxon>
        <taxon>Actinomadura</taxon>
    </lineage>
</organism>
<dbReference type="InterPro" id="IPR002182">
    <property type="entry name" value="NB-ARC"/>
</dbReference>
<evidence type="ECO:0000256" key="5">
    <source>
        <dbReference type="PROSITE-ProRule" id="PRU01091"/>
    </source>
</evidence>
<dbReference type="InterPro" id="IPR019734">
    <property type="entry name" value="TPR_rpt"/>
</dbReference>
<dbReference type="Pfam" id="PF00931">
    <property type="entry name" value="NB-ARC"/>
    <property type="match status" value="1"/>
</dbReference>
<comment type="caution">
    <text evidence="9">The sequence shown here is derived from an EMBL/GenBank/DDBJ whole genome shotgun (WGS) entry which is preliminary data.</text>
</comment>
<dbReference type="SUPFAM" id="SSF48452">
    <property type="entry name" value="TPR-like"/>
    <property type="match status" value="3"/>
</dbReference>
<keyword evidence="2" id="KW-0805">Transcription regulation</keyword>
<dbReference type="InterPro" id="IPR016032">
    <property type="entry name" value="Sig_transdc_resp-reg_C-effctor"/>
</dbReference>
<dbReference type="PROSITE" id="PS51755">
    <property type="entry name" value="OMPR_PHOB"/>
    <property type="match status" value="1"/>
</dbReference>
<dbReference type="Proteomes" id="UP001596074">
    <property type="component" value="Unassembled WGS sequence"/>
</dbReference>
<proteinExistence type="inferred from homology"/>
<reference evidence="10" key="1">
    <citation type="journal article" date="2019" name="Int. J. Syst. Evol. Microbiol.">
        <title>The Global Catalogue of Microorganisms (GCM) 10K type strain sequencing project: providing services to taxonomists for standard genome sequencing and annotation.</title>
        <authorList>
            <consortium name="The Broad Institute Genomics Platform"/>
            <consortium name="The Broad Institute Genome Sequencing Center for Infectious Disease"/>
            <person name="Wu L."/>
            <person name="Ma J."/>
        </authorList>
    </citation>
    <scope>NUCLEOTIDE SEQUENCE [LARGE SCALE GENOMIC DNA]</scope>
    <source>
        <strain evidence="10">KCTC 42087</strain>
    </source>
</reference>
<evidence type="ECO:0000256" key="2">
    <source>
        <dbReference type="ARBA" id="ARBA00023015"/>
    </source>
</evidence>
<dbReference type="PANTHER" id="PTHR35807:SF1">
    <property type="entry name" value="TRANSCRIPTIONAL REGULATOR REDD"/>
    <property type="match status" value="1"/>
</dbReference>
<evidence type="ECO:0000256" key="1">
    <source>
        <dbReference type="ARBA" id="ARBA00005820"/>
    </source>
</evidence>
<dbReference type="Gene3D" id="1.10.10.10">
    <property type="entry name" value="Winged helix-like DNA-binding domain superfamily/Winged helix DNA-binding domain"/>
    <property type="match status" value="1"/>
</dbReference>
<dbReference type="Gene3D" id="3.40.50.300">
    <property type="entry name" value="P-loop containing nucleotide triphosphate hydrolases"/>
    <property type="match status" value="1"/>
</dbReference>
<keyword evidence="4" id="KW-0804">Transcription</keyword>
<feature type="region of interest" description="Disordered" evidence="7">
    <location>
        <begin position="256"/>
        <end position="288"/>
    </location>
</feature>
<dbReference type="Pfam" id="PF03704">
    <property type="entry name" value="BTAD"/>
    <property type="match status" value="1"/>
</dbReference>
<evidence type="ECO:0000256" key="7">
    <source>
        <dbReference type="SAM" id="MobiDB-lite"/>
    </source>
</evidence>
<evidence type="ECO:0000256" key="4">
    <source>
        <dbReference type="ARBA" id="ARBA00023163"/>
    </source>
</evidence>
<accession>A0ABW0ZT98</accession>
<feature type="domain" description="OmpR/PhoB-type" evidence="8">
    <location>
        <begin position="1"/>
        <end position="104"/>
    </location>
</feature>
<keyword evidence="6" id="KW-0175">Coiled coil</keyword>
<dbReference type="PANTHER" id="PTHR35807">
    <property type="entry name" value="TRANSCRIPTIONAL REGULATOR REDD-RELATED"/>
    <property type="match status" value="1"/>
</dbReference>
<name>A0ABW0ZT98_9ACTN</name>
<dbReference type="SMART" id="SM00028">
    <property type="entry name" value="TPR"/>
    <property type="match status" value="5"/>
</dbReference>
<dbReference type="SUPFAM" id="SSF46894">
    <property type="entry name" value="C-terminal effector domain of the bipartite response regulators"/>
    <property type="match status" value="1"/>
</dbReference>
<gene>
    <name evidence="9" type="ORF">ACFPZN_00250</name>
</gene>
<dbReference type="SMART" id="SM00862">
    <property type="entry name" value="Trans_reg_C"/>
    <property type="match status" value="1"/>
</dbReference>
<dbReference type="InterPro" id="IPR027417">
    <property type="entry name" value="P-loop_NTPase"/>
</dbReference>